<dbReference type="EMBL" id="LN649231">
    <property type="protein sequence ID" value="CEI70127.1"/>
    <property type="molecule type" value="Genomic_DNA"/>
</dbReference>
<accession>A0A2L2TW51</accession>
<proteinExistence type="predicted"/>
<evidence type="ECO:0000313" key="1">
    <source>
        <dbReference type="EMBL" id="CEI70127.1"/>
    </source>
</evidence>
<organism evidence="1 2">
    <name type="scientific">Fusarium venenatum</name>
    <dbReference type="NCBI Taxonomy" id="56646"/>
    <lineage>
        <taxon>Eukaryota</taxon>
        <taxon>Fungi</taxon>
        <taxon>Dikarya</taxon>
        <taxon>Ascomycota</taxon>
        <taxon>Pezizomycotina</taxon>
        <taxon>Sordariomycetes</taxon>
        <taxon>Hypocreomycetidae</taxon>
        <taxon>Hypocreales</taxon>
        <taxon>Nectriaceae</taxon>
        <taxon>Fusarium</taxon>
    </lineage>
</organism>
<dbReference type="Proteomes" id="UP000245910">
    <property type="component" value="Chromosome III"/>
</dbReference>
<sequence length="112" mass="12670">MKELALASRMTRRRRLLWVGVRLVRHGTYCSGVNRCRRGTSPRQRGFDYTALEVAETGGKLHSRPVEHALEYPAVHTRTMTVSQYSGKPKVSDGVMLKCFVTVRYDAIRSSG</sequence>
<name>A0A2L2TW51_9HYPO</name>
<dbReference type="AlphaFoldDB" id="A0A2L2TW51"/>
<protein>
    <submittedName>
        <fullName evidence="1">Uncharacterized protein</fullName>
    </submittedName>
</protein>
<evidence type="ECO:0000313" key="2">
    <source>
        <dbReference type="Proteomes" id="UP000245910"/>
    </source>
</evidence>
<reference evidence="2" key="1">
    <citation type="submission" date="2014-10" db="EMBL/GenBank/DDBJ databases">
        <authorList>
            <person name="King R."/>
        </authorList>
    </citation>
    <scope>NUCLEOTIDE SEQUENCE [LARGE SCALE GENOMIC DNA]</scope>
    <source>
        <strain evidence="2">A3/5</strain>
    </source>
</reference>
<keyword evidence="2" id="KW-1185">Reference proteome</keyword>